<evidence type="ECO:0000313" key="3">
    <source>
        <dbReference type="Proteomes" id="UP000824469"/>
    </source>
</evidence>
<feature type="non-terminal residue" evidence="2">
    <location>
        <position position="1"/>
    </location>
</feature>
<keyword evidence="3" id="KW-1185">Reference proteome</keyword>
<protein>
    <submittedName>
        <fullName evidence="2">Uncharacterized protein</fullName>
    </submittedName>
</protein>
<dbReference type="Proteomes" id="UP000824469">
    <property type="component" value="Unassembled WGS sequence"/>
</dbReference>
<feature type="region of interest" description="Disordered" evidence="1">
    <location>
        <begin position="1"/>
        <end position="57"/>
    </location>
</feature>
<proteinExistence type="predicted"/>
<reference evidence="2 3" key="1">
    <citation type="journal article" date="2021" name="Nat. Plants">
        <title>The Taxus genome provides insights into paclitaxel biosynthesis.</title>
        <authorList>
            <person name="Xiong X."/>
            <person name="Gou J."/>
            <person name="Liao Q."/>
            <person name="Li Y."/>
            <person name="Zhou Q."/>
            <person name="Bi G."/>
            <person name="Li C."/>
            <person name="Du R."/>
            <person name="Wang X."/>
            <person name="Sun T."/>
            <person name="Guo L."/>
            <person name="Liang H."/>
            <person name="Lu P."/>
            <person name="Wu Y."/>
            <person name="Zhang Z."/>
            <person name="Ro D.K."/>
            <person name="Shang Y."/>
            <person name="Huang S."/>
            <person name="Yan J."/>
        </authorList>
    </citation>
    <scope>NUCLEOTIDE SEQUENCE [LARGE SCALE GENOMIC DNA]</scope>
    <source>
        <strain evidence="2">Ta-2019</strain>
    </source>
</reference>
<organism evidence="2 3">
    <name type="scientific">Taxus chinensis</name>
    <name type="common">Chinese yew</name>
    <name type="synonym">Taxus wallichiana var. chinensis</name>
    <dbReference type="NCBI Taxonomy" id="29808"/>
    <lineage>
        <taxon>Eukaryota</taxon>
        <taxon>Viridiplantae</taxon>
        <taxon>Streptophyta</taxon>
        <taxon>Embryophyta</taxon>
        <taxon>Tracheophyta</taxon>
        <taxon>Spermatophyta</taxon>
        <taxon>Pinopsida</taxon>
        <taxon>Pinidae</taxon>
        <taxon>Conifers II</taxon>
        <taxon>Cupressales</taxon>
        <taxon>Taxaceae</taxon>
        <taxon>Taxus</taxon>
    </lineage>
</organism>
<comment type="caution">
    <text evidence="2">The sequence shown here is derived from an EMBL/GenBank/DDBJ whole genome shotgun (WGS) entry which is preliminary data.</text>
</comment>
<evidence type="ECO:0000256" key="1">
    <source>
        <dbReference type="SAM" id="MobiDB-lite"/>
    </source>
</evidence>
<dbReference type="EMBL" id="JAHRHJ020000008">
    <property type="protein sequence ID" value="KAH9306663.1"/>
    <property type="molecule type" value="Genomic_DNA"/>
</dbReference>
<accession>A0AA38KH59</accession>
<dbReference type="AlphaFoldDB" id="A0AA38KH59"/>
<evidence type="ECO:0000313" key="2">
    <source>
        <dbReference type="EMBL" id="KAH9306663.1"/>
    </source>
</evidence>
<sequence length="57" mass="6604">SPQRGHGDRISGHRDESRSPRQREDHAERPRDRHSSAVDHIREILKLRPSHYSGDIG</sequence>
<name>A0AA38KH59_TAXCH</name>
<gene>
    <name evidence="2" type="ORF">KI387_011067</name>
</gene>
<feature type="non-terminal residue" evidence="2">
    <location>
        <position position="57"/>
    </location>
</feature>
<feature type="compositionally biased region" description="Basic and acidic residues" evidence="1">
    <location>
        <begin position="1"/>
        <end position="46"/>
    </location>
</feature>